<protein>
    <submittedName>
        <fullName evidence="2">Uncharacterized protein</fullName>
    </submittedName>
</protein>
<name>A0AC35GAM5_9BILA</name>
<evidence type="ECO:0000313" key="2">
    <source>
        <dbReference type="WBParaSite" id="PS1159_v2.g3428.t1"/>
    </source>
</evidence>
<proteinExistence type="predicted"/>
<accession>A0AC35GAM5</accession>
<sequence>MNHLTTPAVHYSYGLIEIEDNFEMDSEDFGGQLLQKSVSTRNFRLIHNLKFNSIENSFIDRISDIPSNSFETFSTTSSNSSSNGFPSETFETITPVNETSKEL</sequence>
<organism evidence="1 2">
    <name type="scientific">Panagrolaimus sp. PS1159</name>
    <dbReference type="NCBI Taxonomy" id="55785"/>
    <lineage>
        <taxon>Eukaryota</taxon>
        <taxon>Metazoa</taxon>
        <taxon>Ecdysozoa</taxon>
        <taxon>Nematoda</taxon>
        <taxon>Chromadorea</taxon>
        <taxon>Rhabditida</taxon>
        <taxon>Tylenchina</taxon>
        <taxon>Panagrolaimomorpha</taxon>
        <taxon>Panagrolaimoidea</taxon>
        <taxon>Panagrolaimidae</taxon>
        <taxon>Panagrolaimus</taxon>
    </lineage>
</organism>
<evidence type="ECO:0000313" key="1">
    <source>
        <dbReference type="Proteomes" id="UP000887580"/>
    </source>
</evidence>
<dbReference type="Proteomes" id="UP000887580">
    <property type="component" value="Unplaced"/>
</dbReference>
<reference evidence="2" key="1">
    <citation type="submission" date="2022-11" db="UniProtKB">
        <authorList>
            <consortium name="WormBaseParasite"/>
        </authorList>
    </citation>
    <scope>IDENTIFICATION</scope>
</reference>
<dbReference type="WBParaSite" id="PS1159_v2.g3428.t1">
    <property type="protein sequence ID" value="PS1159_v2.g3428.t1"/>
    <property type="gene ID" value="PS1159_v2.g3428"/>
</dbReference>